<dbReference type="Proteomes" id="UP000191055">
    <property type="component" value="Unassembled WGS sequence"/>
</dbReference>
<feature type="chain" id="PRO_5013273213" description="Tetratricopeptide repeat-containing protein" evidence="2">
    <location>
        <begin position="20"/>
        <end position="461"/>
    </location>
</feature>
<dbReference type="InterPro" id="IPR019734">
    <property type="entry name" value="TPR_rpt"/>
</dbReference>
<sequence length="461" mass="53390">MKYLLMVNMLLILTGCATFYQRTAEVQTQIASGDFEQANRSLERNRRWAESNNHRVLFYMNRGLVLFMMGEHEESNRYFDKADFYIEDYRKNLATEALVLVSNPMARPYPPEDFESIMIHYYKALNFIALNNYEGALVEARRVNIRLQEINDQYRNHKNRYARDAFAHNLMGLIYQASGDYNNAFIAYRNALEIYETDYTELFHLGPPLQLKKDLLYSASRIGFRNEVRYYEEKFGIKTPEPTRENGDLVYIWMNGLGPVKSEWSLNLTNMGTRNGMMIFGSDELGVTFPIYLGNQSSQQRASLSNLSIIRVAFPKYVERPPLYHEASLLFQGERHRLEMAQNINRIAFQSLQDRMLREVGNNIMRLAAKQIMERTARNENRNLGALVSIINAITERADTRNWQSLPYSLSYTRVSLPAGENELVLEQHRVGGGVSSENVSVNIQPGDTSFRVFHQLGTRP</sequence>
<dbReference type="PROSITE" id="PS50005">
    <property type="entry name" value="TPR"/>
    <property type="match status" value="1"/>
</dbReference>
<keyword evidence="4" id="KW-1185">Reference proteome</keyword>
<feature type="signal peptide" evidence="2">
    <location>
        <begin position="1"/>
        <end position="19"/>
    </location>
</feature>
<gene>
    <name evidence="3" type="ORF">SAMN03080601_01095</name>
</gene>
<dbReference type="KEGG" id="asx:CDL62_16780"/>
<accession>A0A1T5DG18</accession>
<evidence type="ECO:0000313" key="4">
    <source>
        <dbReference type="Proteomes" id="UP000191055"/>
    </source>
</evidence>
<protein>
    <recommendedName>
        <fullName evidence="5">Tetratricopeptide repeat-containing protein</fullName>
    </recommendedName>
</protein>
<dbReference type="PROSITE" id="PS51257">
    <property type="entry name" value="PROKAR_LIPOPROTEIN"/>
    <property type="match status" value="1"/>
</dbReference>
<dbReference type="SMART" id="SM00028">
    <property type="entry name" value="TPR"/>
    <property type="match status" value="2"/>
</dbReference>
<proteinExistence type="predicted"/>
<dbReference type="InterPro" id="IPR011990">
    <property type="entry name" value="TPR-like_helical_dom_sf"/>
</dbReference>
<dbReference type="EMBL" id="FUYV01000004">
    <property type="protein sequence ID" value="SKB70433.1"/>
    <property type="molecule type" value="Genomic_DNA"/>
</dbReference>
<evidence type="ECO:0000256" key="1">
    <source>
        <dbReference type="PROSITE-ProRule" id="PRU00339"/>
    </source>
</evidence>
<dbReference type="RefSeq" id="WP_079556912.1">
    <property type="nucleotide sequence ID" value="NZ_CP021904.1"/>
</dbReference>
<name>A0A1T5DG18_9BACT</name>
<organism evidence="3 4">
    <name type="scientific">Alkalitalea saponilacus</name>
    <dbReference type="NCBI Taxonomy" id="889453"/>
    <lineage>
        <taxon>Bacteria</taxon>
        <taxon>Pseudomonadati</taxon>
        <taxon>Bacteroidota</taxon>
        <taxon>Bacteroidia</taxon>
        <taxon>Marinilabiliales</taxon>
        <taxon>Marinilabiliaceae</taxon>
        <taxon>Alkalitalea</taxon>
    </lineage>
</organism>
<dbReference type="Gene3D" id="1.25.40.10">
    <property type="entry name" value="Tetratricopeptide repeat domain"/>
    <property type="match status" value="1"/>
</dbReference>
<evidence type="ECO:0000256" key="2">
    <source>
        <dbReference type="SAM" id="SignalP"/>
    </source>
</evidence>
<evidence type="ECO:0008006" key="5">
    <source>
        <dbReference type="Google" id="ProtNLM"/>
    </source>
</evidence>
<dbReference type="STRING" id="889453.SAMN03080601_01095"/>
<feature type="repeat" description="TPR" evidence="1">
    <location>
        <begin position="165"/>
        <end position="198"/>
    </location>
</feature>
<dbReference type="AlphaFoldDB" id="A0A1T5DG18"/>
<keyword evidence="1" id="KW-0802">TPR repeat</keyword>
<evidence type="ECO:0000313" key="3">
    <source>
        <dbReference type="EMBL" id="SKB70433.1"/>
    </source>
</evidence>
<reference evidence="3 4" key="1">
    <citation type="submission" date="2017-02" db="EMBL/GenBank/DDBJ databases">
        <authorList>
            <person name="Peterson S.W."/>
        </authorList>
    </citation>
    <scope>NUCLEOTIDE SEQUENCE [LARGE SCALE GENOMIC DNA]</scope>
    <source>
        <strain evidence="3 4">DSM 24412</strain>
    </source>
</reference>
<dbReference type="SUPFAM" id="SSF48452">
    <property type="entry name" value="TPR-like"/>
    <property type="match status" value="1"/>
</dbReference>
<dbReference type="OrthoDB" id="9769023at2"/>
<keyword evidence="2" id="KW-0732">Signal</keyword>